<feature type="transmembrane region" description="Helical" evidence="2">
    <location>
        <begin position="238"/>
        <end position="257"/>
    </location>
</feature>
<keyword evidence="2" id="KW-0812">Transmembrane</keyword>
<organism evidence="3 4">
    <name type="scientific">Solea senegalensis</name>
    <name type="common">Senegalese sole</name>
    <dbReference type="NCBI Taxonomy" id="28829"/>
    <lineage>
        <taxon>Eukaryota</taxon>
        <taxon>Metazoa</taxon>
        <taxon>Chordata</taxon>
        <taxon>Craniata</taxon>
        <taxon>Vertebrata</taxon>
        <taxon>Euteleostomi</taxon>
        <taxon>Actinopterygii</taxon>
        <taxon>Neopterygii</taxon>
        <taxon>Teleostei</taxon>
        <taxon>Neoteleostei</taxon>
        <taxon>Acanthomorphata</taxon>
        <taxon>Carangaria</taxon>
        <taxon>Pleuronectiformes</taxon>
        <taxon>Pleuronectoidei</taxon>
        <taxon>Soleidae</taxon>
        <taxon>Solea</taxon>
    </lineage>
</organism>
<reference evidence="3 4" key="1">
    <citation type="journal article" date="2021" name="Sci. Rep.">
        <title>Chromosome anchoring in Senegalese sole (Solea senegalensis) reveals sex-associated markers and genome rearrangements in flatfish.</title>
        <authorList>
            <person name="Guerrero-Cozar I."/>
            <person name="Gomez-Garrido J."/>
            <person name="Berbel C."/>
            <person name="Martinez-Blanch J.F."/>
            <person name="Alioto T."/>
            <person name="Claros M.G."/>
            <person name="Gagnaire P.A."/>
            <person name="Manchado M."/>
        </authorList>
    </citation>
    <scope>NUCLEOTIDE SEQUENCE [LARGE SCALE GENOMIC DNA]</scope>
    <source>
        <strain evidence="3">Sse05_10M</strain>
    </source>
</reference>
<name>A0AAV6SLI0_SOLSE</name>
<evidence type="ECO:0008006" key="5">
    <source>
        <dbReference type="Google" id="ProtNLM"/>
    </source>
</evidence>
<dbReference type="AlphaFoldDB" id="A0AAV6SLI0"/>
<keyword evidence="2" id="KW-0472">Membrane</keyword>
<keyword evidence="4" id="KW-1185">Reference proteome</keyword>
<proteinExistence type="predicted"/>
<keyword evidence="2" id="KW-1133">Transmembrane helix</keyword>
<accession>A0AAV6SLI0</accession>
<dbReference type="EMBL" id="JAGKHQ010000004">
    <property type="protein sequence ID" value="KAG7518546.1"/>
    <property type="molecule type" value="Genomic_DNA"/>
</dbReference>
<feature type="coiled-coil region" evidence="1">
    <location>
        <begin position="26"/>
        <end position="154"/>
    </location>
</feature>
<protein>
    <recommendedName>
        <fullName evidence="5">KASH5-like coiled-coil domain-containing protein</fullName>
    </recommendedName>
</protein>
<comment type="caution">
    <text evidence="3">The sequence shown here is derived from an EMBL/GenBank/DDBJ whole genome shotgun (WGS) entry which is preliminary data.</text>
</comment>
<dbReference type="Proteomes" id="UP000693946">
    <property type="component" value="Linkage Group LG12"/>
</dbReference>
<evidence type="ECO:0000256" key="1">
    <source>
        <dbReference type="SAM" id="Coils"/>
    </source>
</evidence>
<gene>
    <name evidence="3" type="ORF">JOB18_036720</name>
</gene>
<evidence type="ECO:0000256" key="2">
    <source>
        <dbReference type="SAM" id="Phobius"/>
    </source>
</evidence>
<keyword evidence="1" id="KW-0175">Coiled coil</keyword>
<sequence>MLEKIAELDYSQSQLRDMNSVMRDWLDVAEDEVAMLRSENVALRKQVKVQEKLISEAQQVEAESDSFVLTDALDVRRHTETKIQELEEESTMLKEQNKTLTSEVELQHKDGDIYQKDLKLKHLEETVEECSNIIKDLRQTNQELREQLEDRQDEALLSALNDLTEESEISPSPSLSILEEIKLLTTSDEGKTCILDSNHLKTEEHEAEEVLKPQSSTVDLQNERWTGTSKTGVQGTRLFLICICILPFFLFVAMEIISENCPLFSICTFWTSAQMMLLPYCSVHYSDLPPI</sequence>
<evidence type="ECO:0000313" key="4">
    <source>
        <dbReference type="Proteomes" id="UP000693946"/>
    </source>
</evidence>
<evidence type="ECO:0000313" key="3">
    <source>
        <dbReference type="EMBL" id="KAG7518546.1"/>
    </source>
</evidence>